<gene>
    <name evidence="1" type="ORF">ElyMa_002432400</name>
</gene>
<protein>
    <submittedName>
        <fullName evidence="1">Uncharacterized protein</fullName>
    </submittedName>
</protein>
<accession>A0AAV4GGZ9</accession>
<evidence type="ECO:0000313" key="2">
    <source>
        <dbReference type="Proteomes" id="UP000762676"/>
    </source>
</evidence>
<dbReference type="AlphaFoldDB" id="A0AAV4GGZ9"/>
<dbReference type="Proteomes" id="UP000762676">
    <property type="component" value="Unassembled WGS sequence"/>
</dbReference>
<dbReference type="EMBL" id="BMAT01004973">
    <property type="protein sequence ID" value="GFR85028.1"/>
    <property type="molecule type" value="Genomic_DNA"/>
</dbReference>
<organism evidence="1 2">
    <name type="scientific">Elysia marginata</name>
    <dbReference type="NCBI Taxonomy" id="1093978"/>
    <lineage>
        <taxon>Eukaryota</taxon>
        <taxon>Metazoa</taxon>
        <taxon>Spiralia</taxon>
        <taxon>Lophotrochozoa</taxon>
        <taxon>Mollusca</taxon>
        <taxon>Gastropoda</taxon>
        <taxon>Heterobranchia</taxon>
        <taxon>Euthyneura</taxon>
        <taxon>Panpulmonata</taxon>
        <taxon>Sacoglossa</taxon>
        <taxon>Placobranchoidea</taxon>
        <taxon>Plakobranchidae</taxon>
        <taxon>Elysia</taxon>
    </lineage>
</organism>
<proteinExistence type="predicted"/>
<keyword evidence="2" id="KW-1185">Reference proteome</keyword>
<evidence type="ECO:0000313" key="1">
    <source>
        <dbReference type="EMBL" id="GFR85028.1"/>
    </source>
</evidence>
<name>A0AAV4GGZ9_9GAST</name>
<reference evidence="1 2" key="1">
    <citation type="journal article" date="2021" name="Elife">
        <title>Chloroplast acquisition without the gene transfer in kleptoplastic sea slugs, Plakobranchus ocellatus.</title>
        <authorList>
            <person name="Maeda T."/>
            <person name="Takahashi S."/>
            <person name="Yoshida T."/>
            <person name="Shimamura S."/>
            <person name="Takaki Y."/>
            <person name="Nagai Y."/>
            <person name="Toyoda A."/>
            <person name="Suzuki Y."/>
            <person name="Arimoto A."/>
            <person name="Ishii H."/>
            <person name="Satoh N."/>
            <person name="Nishiyama T."/>
            <person name="Hasebe M."/>
            <person name="Maruyama T."/>
            <person name="Minagawa J."/>
            <person name="Obokata J."/>
            <person name="Shigenobu S."/>
        </authorList>
    </citation>
    <scope>NUCLEOTIDE SEQUENCE [LARGE SCALE GENOMIC DNA]</scope>
</reference>
<comment type="caution">
    <text evidence="1">The sequence shown here is derived from an EMBL/GenBank/DDBJ whole genome shotgun (WGS) entry which is preliminary data.</text>
</comment>
<sequence>MVVLQIKLLHVRDRGGGGGNLYTTSTIRCPPTRFSTIDRIWPNSTDIEYTAMYHFLDVFPPSKTYYRIPPDALCLFLQQKNRALDHRGGRTLH</sequence>